<feature type="transmembrane region" description="Helical" evidence="1">
    <location>
        <begin position="28"/>
        <end position="49"/>
    </location>
</feature>
<sequence>MLNVVGALGALFVLGALAGMDPAALRALGVATLIVLALGLLWDGLSLLVQRGPARQRGRVRPRRPTRPAPRAQARPATLIVDGSNVMHWNGEASHMVLTRVIAKLVQSGERPHVYFDANVGYKLKGQYLGDRAMAAMLGLPEKRVTVVDAGVPADPVLLEHAIKAGLRVVTNDRFMEWRPQFPQIGNRGFLVKGRWQQGTPMVQL</sequence>
<dbReference type="Proteomes" id="UP000199550">
    <property type="component" value="Unassembled WGS sequence"/>
</dbReference>
<dbReference type="AlphaFoldDB" id="A0A1I4HPC5"/>
<evidence type="ECO:0000313" key="2">
    <source>
        <dbReference type="EMBL" id="SFL44138.1"/>
    </source>
</evidence>
<dbReference type="RefSeq" id="WP_090190811.1">
    <property type="nucleotide sequence ID" value="NZ_FOTF01000019.1"/>
</dbReference>
<keyword evidence="1" id="KW-0812">Transmembrane</keyword>
<keyword evidence="3" id="KW-1185">Reference proteome</keyword>
<protein>
    <submittedName>
        <fullName evidence="2">Uncharacterized protein</fullName>
    </submittedName>
</protein>
<evidence type="ECO:0000256" key="1">
    <source>
        <dbReference type="SAM" id="Phobius"/>
    </source>
</evidence>
<reference evidence="2 3" key="1">
    <citation type="submission" date="2016-10" db="EMBL/GenBank/DDBJ databases">
        <authorList>
            <person name="de Groot N.N."/>
        </authorList>
    </citation>
    <scope>NUCLEOTIDE SEQUENCE [LARGE SCALE GENOMIC DNA]</scope>
    <source>
        <strain evidence="2 3">DSM 16199</strain>
    </source>
</reference>
<keyword evidence="1" id="KW-1133">Transmembrane helix</keyword>
<organism evidence="2 3">
    <name type="scientific">Loktanella salsilacus</name>
    <dbReference type="NCBI Taxonomy" id="195913"/>
    <lineage>
        <taxon>Bacteria</taxon>
        <taxon>Pseudomonadati</taxon>
        <taxon>Pseudomonadota</taxon>
        <taxon>Alphaproteobacteria</taxon>
        <taxon>Rhodobacterales</taxon>
        <taxon>Roseobacteraceae</taxon>
        <taxon>Loktanella</taxon>
    </lineage>
</organism>
<dbReference type="EMBL" id="FOTF01000019">
    <property type="protein sequence ID" value="SFL44138.1"/>
    <property type="molecule type" value="Genomic_DNA"/>
</dbReference>
<name>A0A1I4HPC5_9RHOB</name>
<evidence type="ECO:0000313" key="3">
    <source>
        <dbReference type="Proteomes" id="UP000199550"/>
    </source>
</evidence>
<dbReference type="OrthoDB" id="5196680at2"/>
<proteinExistence type="predicted"/>
<keyword evidence="1" id="KW-0472">Membrane</keyword>
<gene>
    <name evidence="2" type="ORF">SAMN04488004_11920</name>
</gene>
<dbReference type="Gene3D" id="3.40.50.11980">
    <property type="match status" value="1"/>
</dbReference>
<accession>A0A1I4HPC5</accession>